<reference evidence="1" key="1">
    <citation type="submission" date="2023-07" db="EMBL/GenBank/DDBJ databases">
        <title>Black Yeasts Isolated from many extreme environments.</title>
        <authorList>
            <person name="Coleine C."/>
            <person name="Stajich J.E."/>
            <person name="Selbmann L."/>
        </authorList>
    </citation>
    <scope>NUCLEOTIDE SEQUENCE</scope>
    <source>
        <strain evidence="1">CCFEE 5714</strain>
    </source>
</reference>
<dbReference type="Proteomes" id="UP001281147">
    <property type="component" value="Unassembled WGS sequence"/>
</dbReference>
<comment type="caution">
    <text evidence="1">The sequence shown here is derived from an EMBL/GenBank/DDBJ whole genome shotgun (WGS) entry which is preliminary data.</text>
</comment>
<keyword evidence="2" id="KW-1185">Reference proteome</keyword>
<evidence type="ECO:0000313" key="2">
    <source>
        <dbReference type="Proteomes" id="UP001281147"/>
    </source>
</evidence>
<evidence type="ECO:0000313" key="1">
    <source>
        <dbReference type="EMBL" id="KAK3701408.1"/>
    </source>
</evidence>
<protein>
    <submittedName>
        <fullName evidence="1">Uncharacterized protein</fullName>
    </submittedName>
</protein>
<proteinExistence type="predicted"/>
<organism evidence="1 2">
    <name type="scientific">Vermiconidia calcicola</name>
    <dbReference type="NCBI Taxonomy" id="1690605"/>
    <lineage>
        <taxon>Eukaryota</taxon>
        <taxon>Fungi</taxon>
        <taxon>Dikarya</taxon>
        <taxon>Ascomycota</taxon>
        <taxon>Pezizomycotina</taxon>
        <taxon>Dothideomycetes</taxon>
        <taxon>Dothideomycetidae</taxon>
        <taxon>Mycosphaerellales</taxon>
        <taxon>Extremaceae</taxon>
        <taxon>Vermiconidia</taxon>
    </lineage>
</organism>
<sequence length="226" mass="24978">MSTKTIAGVTVPDTPVVTAAQALARDHMDDWSYNHVIRSWLLGFAIAEQMPPFAERDQELHAVAAILHDLGWVEKDMFMSSDKCFEVDGANAAKAFVERQPNLAEWDQHRKQLLWDAIALHTHPPVAMHKQPEVSATCFGILADFVGPAGIPGGALSDSAWKSIIHDFPRQGFKSGVIETMCGLCKNKPETTYKTFVSEFGDEMVDGYTSKGQRVFDIIQNTVDAD</sequence>
<dbReference type="EMBL" id="JAUTXU010000174">
    <property type="protein sequence ID" value="KAK3701408.1"/>
    <property type="molecule type" value="Genomic_DNA"/>
</dbReference>
<name>A0ACC3MRP3_9PEZI</name>
<accession>A0ACC3MRP3</accession>
<gene>
    <name evidence="1" type="ORF">LTR37_015506</name>
</gene>